<protein>
    <recommendedName>
        <fullName evidence="1">diguanylate cyclase</fullName>
        <ecNumber evidence="1">2.7.7.65</ecNumber>
    </recommendedName>
</protein>
<dbReference type="EC" id="2.7.7.65" evidence="1"/>
<feature type="transmembrane region" description="Helical" evidence="3">
    <location>
        <begin position="69"/>
        <end position="86"/>
    </location>
</feature>
<evidence type="ECO:0000256" key="2">
    <source>
        <dbReference type="ARBA" id="ARBA00034247"/>
    </source>
</evidence>
<evidence type="ECO:0000313" key="6">
    <source>
        <dbReference type="Proteomes" id="UP001589813"/>
    </source>
</evidence>
<evidence type="ECO:0000259" key="4">
    <source>
        <dbReference type="PROSITE" id="PS50887"/>
    </source>
</evidence>
<comment type="catalytic activity">
    <reaction evidence="2">
        <text>2 GTP = 3',3'-c-di-GMP + 2 diphosphate</text>
        <dbReference type="Rhea" id="RHEA:24898"/>
        <dbReference type="ChEBI" id="CHEBI:33019"/>
        <dbReference type="ChEBI" id="CHEBI:37565"/>
        <dbReference type="ChEBI" id="CHEBI:58805"/>
        <dbReference type="EC" id="2.7.7.65"/>
    </reaction>
</comment>
<comment type="caution">
    <text evidence="5">The sequence shown here is derived from an EMBL/GenBank/DDBJ whole genome shotgun (WGS) entry which is preliminary data.</text>
</comment>
<evidence type="ECO:0000256" key="1">
    <source>
        <dbReference type="ARBA" id="ARBA00012528"/>
    </source>
</evidence>
<dbReference type="RefSeq" id="WP_377239693.1">
    <property type="nucleotide sequence ID" value="NZ_JBHLXP010000001.1"/>
</dbReference>
<gene>
    <name evidence="5" type="ORF">ACFFJP_01435</name>
</gene>
<keyword evidence="3" id="KW-0472">Membrane</keyword>
<keyword evidence="3" id="KW-1133">Transmembrane helix</keyword>
<evidence type="ECO:0000256" key="3">
    <source>
        <dbReference type="SAM" id="Phobius"/>
    </source>
</evidence>
<keyword evidence="3" id="KW-0812">Transmembrane</keyword>
<dbReference type="SMART" id="SM00267">
    <property type="entry name" value="GGDEF"/>
    <property type="match status" value="1"/>
</dbReference>
<evidence type="ECO:0000313" key="5">
    <source>
        <dbReference type="EMBL" id="MFC0046949.1"/>
    </source>
</evidence>
<dbReference type="CDD" id="cd01949">
    <property type="entry name" value="GGDEF"/>
    <property type="match status" value="1"/>
</dbReference>
<dbReference type="Pfam" id="PF00990">
    <property type="entry name" value="GGDEF"/>
    <property type="match status" value="1"/>
</dbReference>
<keyword evidence="6" id="KW-1185">Reference proteome</keyword>
<proteinExistence type="predicted"/>
<dbReference type="PROSITE" id="PS50887">
    <property type="entry name" value="GGDEF"/>
    <property type="match status" value="1"/>
</dbReference>
<dbReference type="InterPro" id="IPR050469">
    <property type="entry name" value="Diguanylate_Cyclase"/>
</dbReference>
<dbReference type="NCBIfam" id="TIGR00254">
    <property type="entry name" value="GGDEF"/>
    <property type="match status" value="1"/>
</dbReference>
<dbReference type="Gene3D" id="3.30.70.270">
    <property type="match status" value="1"/>
</dbReference>
<reference evidence="5 6" key="1">
    <citation type="submission" date="2024-09" db="EMBL/GenBank/DDBJ databases">
        <authorList>
            <person name="Sun Q."/>
            <person name="Mori K."/>
        </authorList>
    </citation>
    <scope>NUCLEOTIDE SEQUENCE [LARGE SCALE GENOMIC DNA]</scope>
    <source>
        <strain evidence="5 6">KCTC 23315</strain>
    </source>
</reference>
<dbReference type="Proteomes" id="UP001589813">
    <property type="component" value="Unassembled WGS sequence"/>
</dbReference>
<name>A0ABV6B7W7_9GAMM</name>
<dbReference type="InterPro" id="IPR043128">
    <property type="entry name" value="Rev_trsase/Diguanyl_cyclase"/>
</dbReference>
<dbReference type="EMBL" id="JBHLXP010000001">
    <property type="protein sequence ID" value="MFC0046949.1"/>
    <property type="molecule type" value="Genomic_DNA"/>
</dbReference>
<feature type="transmembrane region" description="Helical" evidence="3">
    <location>
        <begin position="39"/>
        <end position="57"/>
    </location>
</feature>
<dbReference type="InterPro" id="IPR029787">
    <property type="entry name" value="Nucleotide_cyclase"/>
</dbReference>
<dbReference type="SUPFAM" id="SSF55073">
    <property type="entry name" value="Nucleotide cyclase"/>
    <property type="match status" value="1"/>
</dbReference>
<organism evidence="5 6">
    <name type="scientific">Rheinheimera tilapiae</name>
    <dbReference type="NCBI Taxonomy" id="875043"/>
    <lineage>
        <taxon>Bacteria</taxon>
        <taxon>Pseudomonadati</taxon>
        <taxon>Pseudomonadota</taxon>
        <taxon>Gammaproteobacteria</taxon>
        <taxon>Chromatiales</taxon>
        <taxon>Chromatiaceae</taxon>
        <taxon>Rheinheimera</taxon>
    </lineage>
</organism>
<dbReference type="PANTHER" id="PTHR45138:SF9">
    <property type="entry name" value="DIGUANYLATE CYCLASE DGCM-RELATED"/>
    <property type="match status" value="1"/>
</dbReference>
<dbReference type="InterPro" id="IPR000160">
    <property type="entry name" value="GGDEF_dom"/>
</dbReference>
<sequence>MWRYHRQKLSVCLLLLLAVLVLAFHQGELKDWALRDSVDSLGEAVTLAVCGAWLSLIISSRPVGRITNYLFFGSFLLLFSATLDLADEVLDYPPEQRLLSWLESFPAPIGMVLLTIGLFGWHREQQVISRQLQGREGFLRDHQLIDPLTQLYGPVYLHAVLNREIKLRRPGQTLSLLLLDIQGFAGYNRNFGVSAGDELLQRLAIWFAGQLRPQDVICRYSGDCFVVLLPDTPPSSAELLAQHLQSQLQHICTEPLVLQTVVQPVQDQSAAAALQQLELSLLQAKTQPSSRHAAYSRVWY</sequence>
<accession>A0ABV6B7W7</accession>
<feature type="domain" description="GGDEF" evidence="4">
    <location>
        <begin position="172"/>
        <end position="297"/>
    </location>
</feature>
<dbReference type="PANTHER" id="PTHR45138">
    <property type="entry name" value="REGULATORY COMPONENTS OF SENSORY TRANSDUCTION SYSTEM"/>
    <property type="match status" value="1"/>
</dbReference>
<feature type="transmembrane region" description="Helical" evidence="3">
    <location>
        <begin position="98"/>
        <end position="121"/>
    </location>
</feature>